<evidence type="ECO:0000256" key="1">
    <source>
        <dbReference type="ARBA" id="ARBA00004123"/>
    </source>
</evidence>
<feature type="compositionally biased region" description="Basic and acidic residues" evidence="7">
    <location>
        <begin position="993"/>
        <end position="1007"/>
    </location>
</feature>
<organism evidence="11">
    <name type="scientific">Lepeophtheirus salmonis</name>
    <name type="common">Salmon louse</name>
    <name type="synonym">Caligus salmonis</name>
    <dbReference type="NCBI Taxonomy" id="72036"/>
    <lineage>
        <taxon>Eukaryota</taxon>
        <taxon>Metazoa</taxon>
        <taxon>Ecdysozoa</taxon>
        <taxon>Arthropoda</taxon>
        <taxon>Crustacea</taxon>
        <taxon>Multicrustacea</taxon>
        <taxon>Hexanauplia</taxon>
        <taxon>Copepoda</taxon>
        <taxon>Siphonostomatoida</taxon>
        <taxon>Caligidae</taxon>
        <taxon>Lepeophtheirus</taxon>
    </lineage>
</organism>
<feature type="region of interest" description="Disordered" evidence="7">
    <location>
        <begin position="804"/>
        <end position="825"/>
    </location>
</feature>
<dbReference type="GO" id="GO:0043596">
    <property type="term" value="C:nuclear replication fork"/>
    <property type="evidence" value="ECO:0007669"/>
    <property type="project" value="TreeGrafter"/>
</dbReference>
<keyword evidence="6" id="KW-0175">Coiled coil</keyword>
<dbReference type="Pfam" id="PF24817">
    <property type="entry name" value="WD40_WDHD1_1st"/>
    <property type="match status" value="1"/>
</dbReference>
<feature type="domain" description="WDHD1/CFT4 helical bundle" evidence="9">
    <location>
        <begin position="725"/>
        <end position="786"/>
    </location>
</feature>
<dbReference type="InterPro" id="IPR022100">
    <property type="entry name" value="WDHD1/CFT4_beta-prop_2nd"/>
</dbReference>
<dbReference type="EMBL" id="HACA01007557">
    <property type="protein sequence ID" value="CDW24918.1"/>
    <property type="molecule type" value="Transcribed_RNA"/>
</dbReference>
<dbReference type="InterPro" id="IPR048591">
    <property type="entry name" value="WDHD1/CFT4_hel"/>
</dbReference>
<keyword evidence="4" id="KW-0539">Nucleus</keyword>
<dbReference type="PROSITE" id="PS50294">
    <property type="entry name" value="WD_REPEATS_REGION"/>
    <property type="match status" value="1"/>
</dbReference>
<name>A0A0K2TFW5_LEPSM</name>
<feature type="repeat" description="WD" evidence="5">
    <location>
        <begin position="131"/>
        <end position="173"/>
    </location>
</feature>
<evidence type="ECO:0000256" key="4">
    <source>
        <dbReference type="ARBA" id="ARBA00023242"/>
    </source>
</evidence>
<evidence type="ECO:0000256" key="6">
    <source>
        <dbReference type="SAM" id="Coils"/>
    </source>
</evidence>
<feature type="domain" description="WDHD1 first WD40" evidence="10">
    <location>
        <begin position="6"/>
        <end position="304"/>
    </location>
</feature>
<dbReference type="GO" id="GO:0000278">
    <property type="term" value="P:mitotic cell cycle"/>
    <property type="evidence" value="ECO:0007669"/>
    <property type="project" value="TreeGrafter"/>
</dbReference>
<evidence type="ECO:0000256" key="3">
    <source>
        <dbReference type="ARBA" id="ARBA00022737"/>
    </source>
</evidence>
<evidence type="ECO:0000313" key="11">
    <source>
        <dbReference type="EMBL" id="CDW24918.1"/>
    </source>
</evidence>
<dbReference type="PROSITE" id="PS00678">
    <property type="entry name" value="WD_REPEATS_1"/>
    <property type="match status" value="1"/>
</dbReference>
<dbReference type="SUPFAM" id="SSF50978">
    <property type="entry name" value="WD40 repeat-like"/>
    <property type="match status" value="1"/>
</dbReference>
<dbReference type="SMART" id="SM00320">
    <property type="entry name" value="WD40"/>
    <property type="match status" value="6"/>
</dbReference>
<dbReference type="AlphaFoldDB" id="A0A0K2TFW5"/>
<sequence length="1022" mass="114573">MISDLKYTHREGNCIIKYAPSSGKIYTGGADGEVREFKNMDDDESKSHLIGDETLALAVGKTHFYTSATNTNRVMSYKIEDGSEDCIVIRFTADVTTLDIVEKEGKILIAAGSDDMIVKVMNLNSHKEFIFKGHEASILSVCLDPKNLDKVVSTSCDGSIILWNIADEKIKKIHNSVLPRFSDFQSSKTLSQVVWNPADGSTFAVAHQNGIYFYNSTNGTEVKNFQMNNSDDKNEYLSVLDWFINGEYIVGGTSSGKIIIWAYKDGSIHYNNTPGRSNGIRSIAWSPSKIEEISFLNKEAYWGILTVDLQEENEDRLEGANEMLNENEMMRVFEENDGDDDDENAFSIKKIKASAGFQEDQEGLDVFDPNISSRGIDEKVGEILMEKNISKAENPAPLSSFDMKLQDTFQPASTPVHLSSRFMVWNSIGIVKAQNLDDESAIDIEFHDTSIHHAFHLPNPHGYTMACLSNLAVVFAAEADGEEEDEDHIASKLNVHYFASSDYNKEWSIDMPKGEEILCICIGSSWIAAGTDKRNLRIFTLAGMQKNVFSLNGPLVTLSGHGDYIFIVTHFGAPLVHNQSLYVAVLDISNYKRHLISHFTPLPLTPSSSLTWAGFSDEGTPTFSDSVGVVRIFDYSSHQWTEVCNMSSYCKGKSDSHFMLGLSEKEEIVRAIKCKGTKYPVTVPKPTVTVLPMQLPLCDQGSEKTTLEEKYLKGEILNKNEDDIAATNETIIKLFALAIKSDQERRALEICKLMNMDTLKIAVKYASKLRKLQLANKVNELARQISEKEEERRDKLRLSTLCSQNDMFETQEEEEQEENGHQDSALQDNPLLNAKIKKKNNVPLKCISDTQSQGDTRNPFKKTLLKNTPQAGSIRTGLVFDSISQSSQNSQIKSSQDNFPNKTIVKKSEKQRLITHSSSVRQGNNDINKETQSSYKQLKGFLLWLAENPQDSNNIVKNKELGLKIWKELPKVEKDKYKVPRTPLSIVSTNRKRSLEDHIVRNTDSQKKAKPSTDLSAFAAPE</sequence>
<dbReference type="InterPro" id="IPR015943">
    <property type="entry name" value="WD40/YVTN_repeat-like_dom_sf"/>
</dbReference>
<proteinExistence type="predicted"/>
<feature type="region of interest" description="Disordered" evidence="7">
    <location>
        <begin position="989"/>
        <end position="1022"/>
    </location>
</feature>
<evidence type="ECO:0000259" key="10">
    <source>
        <dbReference type="Pfam" id="PF24817"/>
    </source>
</evidence>
<dbReference type="PANTHER" id="PTHR19932">
    <property type="entry name" value="WD REPEAT AND HMG-BOX DNA BINDING PROTEIN"/>
    <property type="match status" value="1"/>
</dbReference>
<dbReference type="PANTHER" id="PTHR19932:SF10">
    <property type="entry name" value="WD REPEAT AND HMG-BOX DNA-BINDING PROTEIN 1"/>
    <property type="match status" value="1"/>
</dbReference>
<dbReference type="InterPro" id="IPR019775">
    <property type="entry name" value="WD40_repeat_CS"/>
</dbReference>
<feature type="coiled-coil region" evidence="6">
    <location>
        <begin position="771"/>
        <end position="798"/>
    </location>
</feature>
<dbReference type="GO" id="GO:0006281">
    <property type="term" value="P:DNA repair"/>
    <property type="evidence" value="ECO:0007669"/>
    <property type="project" value="TreeGrafter"/>
</dbReference>
<reference evidence="11" key="1">
    <citation type="submission" date="2014-05" db="EMBL/GenBank/DDBJ databases">
        <authorList>
            <person name="Chronopoulou M."/>
        </authorList>
    </citation>
    <scope>NUCLEOTIDE SEQUENCE</scope>
    <source>
        <tissue evidence="11">Whole organism</tissue>
    </source>
</reference>
<evidence type="ECO:0000256" key="2">
    <source>
        <dbReference type="ARBA" id="ARBA00022574"/>
    </source>
</evidence>
<evidence type="ECO:0000256" key="5">
    <source>
        <dbReference type="PROSITE-ProRule" id="PRU00221"/>
    </source>
</evidence>
<dbReference type="Pfam" id="PF12341">
    <property type="entry name" value="Mcl1_mid"/>
    <property type="match status" value="1"/>
</dbReference>
<evidence type="ECO:0000259" key="9">
    <source>
        <dbReference type="Pfam" id="PF20946"/>
    </source>
</evidence>
<protein>
    <submittedName>
        <fullName evidence="11">Uncharacterized protein</fullName>
    </submittedName>
</protein>
<dbReference type="GO" id="GO:0003682">
    <property type="term" value="F:chromatin binding"/>
    <property type="evidence" value="ECO:0007669"/>
    <property type="project" value="TreeGrafter"/>
</dbReference>
<dbReference type="Gene3D" id="2.130.10.10">
    <property type="entry name" value="YVTN repeat-like/Quinoprotein amine dehydrogenase"/>
    <property type="match status" value="2"/>
</dbReference>
<keyword evidence="2 5" id="KW-0853">WD repeat</keyword>
<dbReference type="InterPro" id="IPR036322">
    <property type="entry name" value="WD40_repeat_dom_sf"/>
</dbReference>
<dbReference type="Pfam" id="PF20946">
    <property type="entry name" value="Ctf4_C"/>
    <property type="match status" value="1"/>
</dbReference>
<feature type="domain" description="WDHD1/CFT4 second beta-propeller" evidence="8">
    <location>
        <begin position="408"/>
        <end position="697"/>
    </location>
</feature>
<keyword evidence="3" id="KW-0677">Repeat</keyword>
<evidence type="ECO:0000256" key="7">
    <source>
        <dbReference type="SAM" id="MobiDB-lite"/>
    </source>
</evidence>
<dbReference type="InterPro" id="IPR057646">
    <property type="entry name" value="WD40_WDHD1_1st"/>
</dbReference>
<comment type="subcellular location">
    <subcellularLocation>
        <location evidence="1">Nucleus</location>
    </subcellularLocation>
</comment>
<dbReference type="PROSITE" id="PS50082">
    <property type="entry name" value="WD_REPEATS_2"/>
    <property type="match status" value="1"/>
</dbReference>
<dbReference type="OrthoDB" id="427368at2759"/>
<dbReference type="GO" id="GO:0006261">
    <property type="term" value="P:DNA-templated DNA replication"/>
    <property type="evidence" value="ECO:0007669"/>
    <property type="project" value="TreeGrafter"/>
</dbReference>
<accession>A0A0K2TFW5</accession>
<dbReference type="InterPro" id="IPR001680">
    <property type="entry name" value="WD40_rpt"/>
</dbReference>
<evidence type="ECO:0000259" key="8">
    <source>
        <dbReference type="Pfam" id="PF12341"/>
    </source>
</evidence>